<dbReference type="InterPro" id="IPR016181">
    <property type="entry name" value="Acyl_CoA_acyltransferase"/>
</dbReference>
<gene>
    <name evidence="2" type="ORF">PENTCL1PPCAC_16639</name>
</gene>
<evidence type="ECO:0000313" key="3">
    <source>
        <dbReference type="Proteomes" id="UP001432027"/>
    </source>
</evidence>
<dbReference type="EMBL" id="BTSX01000004">
    <property type="protein sequence ID" value="GMS94464.1"/>
    <property type="molecule type" value="Genomic_DNA"/>
</dbReference>
<organism evidence="2 3">
    <name type="scientific">Pristionchus entomophagus</name>
    <dbReference type="NCBI Taxonomy" id="358040"/>
    <lineage>
        <taxon>Eukaryota</taxon>
        <taxon>Metazoa</taxon>
        <taxon>Ecdysozoa</taxon>
        <taxon>Nematoda</taxon>
        <taxon>Chromadorea</taxon>
        <taxon>Rhabditida</taxon>
        <taxon>Rhabditina</taxon>
        <taxon>Diplogasteromorpha</taxon>
        <taxon>Diplogasteroidea</taxon>
        <taxon>Neodiplogasteridae</taxon>
        <taxon>Pristionchus</taxon>
    </lineage>
</organism>
<dbReference type="Gene3D" id="3.40.630.30">
    <property type="match status" value="1"/>
</dbReference>
<reference evidence="2" key="1">
    <citation type="submission" date="2023-10" db="EMBL/GenBank/DDBJ databases">
        <title>Genome assembly of Pristionchus species.</title>
        <authorList>
            <person name="Yoshida K."/>
            <person name="Sommer R.J."/>
        </authorList>
    </citation>
    <scope>NUCLEOTIDE SEQUENCE</scope>
    <source>
        <strain evidence="2">RS0144</strain>
    </source>
</reference>
<dbReference type="PANTHER" id="PTHR15298:SF1">
    <property type="entry name" value="GLYCINE N-ACYLTRANSFERASE-LIKE PROTEIN"/>
    <property type="match status" value="1"/>
</dbReference>
<evidence type="ECO:0000313" key="2">
    <source>
        <dbReference type="EMBL" id="GMS94464.1"/>
    </source>
</evidence>
<accession>A0AAV5TKA8</accession>
<dbReference type="GO" id="GO:0005739">
    <property type="term" value="C:mitochondrion"/>
    <property type="evidence" value="ECO:0007669"/>
    <property type="project" value="InterPro"/>
</dbReference>
<feature type="non-terminal residue" evidence="2">
    <location>
        <position position="168"/>
    </location>
</feature>
<dbReference type="PANTHER" id="PTHR15298">
    <property type="entry name" value="L-COA N-ACYLTRANSFERASE-RELATED"/>
    <property type="match status" value="1"/>
</dbReference>
<dbReference type="SUPFAM" id="SSF55729">
    <property type="entry name" value="Acyl-CoA N-acyltransferases (Nat)"/>
    <property type="match status" value="1"/>
</dbReference>
<keyword evidence="1" id="KW-0012">Acyltransferase</keyword>
<keyword evidence="3" id="KW-1185">Reference proteome</keyword>
<sequence length="168" mass="19395">MDGIHPSIRKYGELLLDADTVVRDTFFKLVESGEFAFECRAQGDLYSFYMDEGQQRTLTEKKIHLPDGFSINVVNVEKEHEQIHDALTYADKEHVECTRLRVVHLPSVCIRDCEGKLASWEMSHHYGQLTHLYTLENHRGKGIGQTTETLLAQNFVQSGLRVFKYVDY</sequence>
<proteinExistence type="inferred from homology"/>
<protein>
    <recommendedName>
        <fullName evidence="1">Glycine N-acyltransferase-like protein</fullName>
        <ecNumber evidence="1">2.3.1.-</ecNumber>
    </recommendedName>
</protein>
<keyword evidence="1" id="KW-0808">Transferase</keyword>
<dbReference type="GO" id="GO:0047961">
    <property type="term" value="F:glycine N-acyltransferase activity"/>
    <property type="evidence" value="ECO:0007669"/>
    <property type="project" value="InterPro"/>
</dbReference>
<name>A0AAV5TKA8_9BILA</name>
<dbReference type="EC" id="2.3.1.-" evidence="1"/>
<dbReference type="InterPro" id="IPR010313">
    <property type="entry name" value="Glycine_N-acyltransferase"/>
</dbReference>
<dbReference type="Proteomes" id="UP001432027">
    <property type="component" value="Unassembled WGS sequence"/>
</dbReference>
<comment type="similarity">
    <text evidence="1">Belongs to the glycine N-acyltransferase family.</text>
</comment>
<comment type="caution">
    <text evidence="2">The sequence shown here is derived from an EMBL/GenBank/DDBJ whole genome shotgun (WGS) entry which is preliminary data.</text>
</comment>
<dbReference type="AlphaFoldDB" id="A0AAV5TKA8"/>
<evidence type="ECO:0000256" key="1">
    <source>
        <dbReference type="RuleBase" id="RU368002"/>
    </source>
</evidence>